<dbReference type="PANTHER" id="PTHR11008:SF14">
    <property type="entry name" value="CIRCADIAN CLOCK-CONTROLLED PROTEIN-LIKE PROTEIN"/>
    <property type="match status" value="1"/>
</dbReference>
<dbReference type="OrthoDB" id="8196554at2759"/>
<dbReference type="PANTHER" id="PTHR11008">
    <property type="entry name" value="PROTEIN TAKEOUT-LIKE PROTEIN"/>
    <property type="match status" value="1"/>
</dbReference>
<feature type="chain" id="PRO_5035441466" evidence="1">
    <location>
        <begin position="20"/>
        <end position="250"/>
    </location>
</feature>
<feature type="signal peptide" evidence="1">
    <location>
        <begin position="1"/>
        <end position="19"/>
    </location>
</feature>
<dbReference type="SMART" id="SM00700">
    <property type="entry name" value="JHBP"/>
    <property type="match status" value="1"/>
</dbReference>
<dbReference type="Proteomes" id="UP000801492">
    <property type="component" value="Unassembled WGS sequence"/>
</dbReference>
<dbReference type="GO" id="GO:0005615">
    <property type="term" value="C:extracellular space"/>
    <property type="evidence" value="ECO:0007669"/>
    <property type="project" value="TreeGrafter"/>
</dbReference>
<dbReference type="Gene3D" id="3.15.10.30">
    <property type="entry name" value="Haemolymph juvenile hormone binding protein"/>
    <property type="match status" value="1"/>
</dbReference>
<evidence type="ECO:0000313" key="2">
    <source>
        <dbReference type="EMBL" id="KAF2880362.1"/>
    </source>
</evidence>
<keyword evidence="3" id="KW-1185">Reference proteome</keyword>
<name>A0A8K0FXN7_IGNLU</name>
<dbReference type="Pfam" id="PF06585">
    <property type="entry name" value="JHBP"/>
    <property type="match status" value="1"/>
</dbReference>
<evidence type="ECO:0000313" key="3">
    <source>
        <dbReference type="Proteomes" id="UP000801492"/>
    </source>
</evidence>
<comment type="caution">
    <text evidence="2">The sequence shown here is derived from an EMBL/GenBank/DDBJ whole genome shotgun (WGS) entry which is preliminary data.</text>
</comment>
<gene>
    <name evidence="2" type="ORF">ILUMI_25809</name>
</gene>
<protein>
    <submittedName>
        <fullName evidence="2">Uncharacterized protein</fullName>
    </submittedName>
</protein>
<sequence length="250" mass="27906">MKFLILTLGLVLNFHNGMAKVMPDRLPKPCSKSVPDYNDCSLKFIKKFQVHMLNGIPELNIPSFNPFHLPAYVVNRTINDAVSISATIIDAKIWGFDTMEIKSFKFDHETQRGEAQAFFPNVRISFEYDATGKLLSPTLLTDSGYCKADLIDLTVNGEFSYKTFEKLGVKYLSLDNAELSGDLGGANFKFISKKAENQGAADFITNFINEDPQRSINALFPVLKETGESVARLILEQILSVIPADELIPE</sequence>
<evidence type="ECO:0000256" key="1">
    <source>
        <dbReference type="SAM" id="SignalP"/>
    </source>
</evidence>
<dbReference type="InterPro" id="IPR038606">
    <property type="entry name" value="To_sf"/>
</dbReference>
<dbReference type="InterPro" id="IPR010562">
    <property type="entry name" value="Haemolymph_juvenile_hormone-bd"/>
</dbReference>
<accession>A0A8K0FXN7</accession>
<dbReference type="AlphaFoldDB" id="A0A8K0FXN7"/>
<dbReference type="EMBL" id="VTPC01090978">
    <property type="protein sequence ID" value="KAF2880362.1"/>
    <property type="molecule type" value="Genomic_DNA"/>
</dbReference>
<reference evidence="2" key="1">
    <citation type="submission" date="2019-08" db="EMBL/GenBank/DDBJ databases">
        <title>The genome of the North American firefly Photinus pyralis.</title>
        <authorList>
            <consortium name="Photinus pyralis genome working group"/>
            <person name="Fallon T.R."/>
            <person name="Sander Lower S.E."/>
            <person name="Weng J.-K."/>
        </authorList>
    </citation>
    <scope>NUCLEOTIDE SEQUENCE</scope>
    <source>
        <strain evidence="2">TRF0915ILg1</strain>
        <tissue evidence="2">Whole body</tissue>
    </source>
</reference>
<proteinExistence type="predicted"/>
<organism evidence="2 3">
    <name type="scientific">Ignelater luminosus</name>
    <name type="common">Cucubano</name>
    <name type="synonym">Pyrophorus luminosus</name>
    <dbReference type="NCBI Taxonomy" id="2038154"/>
    <lineage>
        <taxon>Eukaryota</taxon>
        <taxon>Metazoa</taxon>
        <taxon>Ecdysozoa</taxon>
        <taxon>Arthropoda</taxon>
        <taxon>Hexapoda</taxon>
        <taxon>Insecta</taxon>
        <taxon>Pterygota</taxon>
        <taxon>Neoptera</taxon>
        <taxon>Endopterygota</taxon>
        <taxon>Coleoptera</taxon>
        <taxon>Polyphaga</taxon>
        <taxon>Elateriformia</taxon>
        <taxon>Elateroidea</taxon>
        <taxon>Elateridae</taxon>
        <taxon>Agrypninae</taxon>
        <taxon>Pyrophorini</taxon>
        <taxon>Ignelater</taxon>
    </lineage>
</organism>
<keyword evidence="1" id="KW-0732">Signal</keyword>